<keyword evidence="4" id="KW-1185">Reference proteome</keyword>
<dbReference type="Proteomes" id="UP001374803">
    <property type="component" value="Chromosome"/>
</dbReference>
<dbReference type="SUPFAM" id="SSF53300">
    <property type="entry name" value="vWA-like"/>
    <property type="match status" value="1"/>
</dbReference>
<reference evidence="3" key="1">
    <citation type="submission" date="2021-12" db="EMBL/GenBank/DDBJ databases">
        <title>Discovery of the Pendulisporaceae a myxobacterial family with distinct sporulation behavior and unique specialized metabolism.</title>
        <authorList>
            <person name="Garcia R."/>
            <person name="Popoff A."/>
            <person name="Bader C.D."/>
            <person name="Loehr J."/>
            <person name="Walesch S."/>
            <person name="Walt C."/>
            <person name="Boldt J."/>
            <person name="Bunk B."/>
            <person name="Haeckl F.J.F.P.J."/>
            <person name="Gunesch A.P."/>
            <person name="Birkelbach J."/>
            <person name="Nuebel U."/>
            <person name="Pietschmann T."/>
            <person name="Bach T."/>
            <person name="Mueller R."/>
        </authorList>
    </citation>
    <scope>NUCLEOTIDE SEQUENCE</scope>
    <source>
        <strain evidence="3">MSr11367</strain>
    </source>
</reference>
<dbReference type="PANTHER" id="PTHR45737">
    <property type="entry name" value="VON WILLEBRAND FACTOR A DOMAIN-CONTAINING PROTEIN 5A"/>
    <property type="match status" value="1"/>
</dbReference>
<proteinExistence type="predicted"/>
<accession>A0ABZ2KXJ8</accession>
<dbReference type="InterPro" id="IPR002035">
    <property type="entry name" value="VWF_A"/>
</dbReference>
<dbReference type="Pfam" id="PF13768">
    <property type="entry name" value="VWA_3"/>
    <property type="match status" value="1"/>
</dbReference>
<dbReference type="Gene3D" id="3.40.50.410">
    <property type="entry name" value="von Willebrand factor, type A domain"/>
    <property type="match status" value="1"/>
</dbReference>
<name>A0ABZ2KXJ8_9BACT</name>
<organism evidence="3 4">
    <name type="scientific">Pendulispora rubella</name>
    <dbReference type="NCBI Taxonomy" id="2741070"/>
    <lineage>
        <taxon>Bacteria</taxon>
        <taxon>Pseudomonadati</taxon>
        <taxon>Myxococcota</taxon>
        <taxon>Myxococcia</taxon>
        <taxon>Myxococcales</taxon>
        <taxon>Sorangiineae</taxon>
        <taxon>Pendulisporaceae</taxon>
        <taxon>Pendulispora</taxon>
    </lineage>
</organism>
<dbReference type="PROSITE" id="PS50234">
    <property type="entry name" value="VWFA"/>
    <property type="match status" value="1"/>
</dbReference>
<dbReference type="PROSITE" id="PS51468">
    <property type="entry name" value="VIT"/>
    <property type="match status" value="1"/>
</dbReference>
<evidence type="ECO:0000259" key="2">
    <source>
        <dbReference type="PROSITE" id="PS51468"/>
    </source>
</evidence>
<evidence type="ECO:0000313" key="4">
    <source>
        <dbReference type="Proteomes" id="UP001374803"/>
    </source>
</evidence>
<dbReference type="PANTHER" id="PTHR45737:SF6">
    <property type="entry name" value="VON WILLEBRAND FACTOR A DOMAIN-CONTAINING PROTEIN 5A"/>
    <property type="match status" value="1"/>
</dbReference>
<dbReference type="RefSeq" id="WP_394830624.1">
    <property type="nucleotide sequence ID" value="NZ_CP089929.1"/>
</dbReference>
<evidence type="ECO:0000313" key="3">
    <source>
        <dbReference type="EMBL" id="WXB01017.1"/>
    </source>
</evidence>
<dbReference type="InterPro" id="IPR013694">
    <property type="entry name" value="VIT"/>
</dbReference>
<evidence type="ECO:0000259" key="1">
    <source>
        <dbReference type="PROSITE" id="PS50234"/>
    </source>
</evidence>
<gene>
    <name evidence="3" type="ORF">LVJ94_29370</name>
</gene>
<dbReference type="InterPro" id="IPR036465">
    <property type="entry name" value="vWFA_dom_sf"/>
</dbReference>
<dbReference type="SMART" id="SM00609">
    <property type="entry name" value="VIT"/>
    <property type="match status" value="1"/>
</dbReference>
<feature type="domain" description="VWFA" evidence="1">
    <location>
        <begin position="258"/>
        <end position="428"/>
    </location>
</feature>
<sequence length="736" mass="79757">MVMSTAGSSLTLTGIRVEADACGGLARVKLEQHFCNPHSEPLSVTYSFPLPWDAAVSAFAFRIGERRIIGEIDRRSAARERFEAAILEGKTAARIDEERSSLFTQHLGNIPPGAEVIAELTIDQRLVWNDEGAWEWRFPLAVAPRYLGAEGRVADASAIVQAMTESQPVGAALSLRIRDALDDRKPESPSHPIQRDDDGHVTLAHASLDRDVVVRWPVAAPDVGCTLDITRAPGHENAFGLLTLVPPKVPGHRELPRDLIVLLDTSGSMSGAPLEQAKRMTAALVQTLSERDRLEMIEFSQEPRRWQEGAVAVTSDARRGALEWISRLRASGGTEMHAGIREALRPLRSESQRQVVLVTDGLIGFETEIVREILACLPGGARVHTVGVGSAVNRSLTGPAARAGRGAELILGLDEDPERAAQRLVARTAMPIVVDVEVAGTALVQCATEKIPDLLASSPVLSSLRLSAEGGSLRVCGRTTAGIWEKHLEVPPAHAPDNPAIVALFGRELVEDLEMRAAAAAVDAESSNDAIERTGLQFGIATRMTSWVAISEEKTVDPRAPMRRERIPHHVPYGMSVEGLGLRAPAMAARFLAAGPVVQRRGRLEDPAGPASRSAPRPVSWFDRLFGRKTPASVRERTLRGTRVTRVKDLLVVEVLVEGDALEWELPKEVVLFFPRNSGEPAHAKCDPRFTTTAALLQPGVSFRVAIAIDTAETRSPVRIALRMNNQNVGITLEST</sequence>
<dbReference type="EMBL" id="CP089983">
    <property type="protein sequence ID" value="WXB01017.1"/>
    <property type="molecule type" value="Genomic_DNA"/>
</dbReference>
<protein>
    <submittedName>
        <fullName evidence="3">VWA domain-containing protein</fullName>
    </submittedName>
</protein>
<dbReference type="SMART" id="SM00327">
    <property type="entry name" value="VWA"/>
    <property type="match status" value="1"/>
</dbReference>
<feature type="domain" description="VIT" evidence="2">
    <location>
        <begin position="1"/>
        <end position="124"/>
    </location>
</feature>
<dbReference type="Pfam" id="PF08487">
    <property type="entry name" value="VIT"/>
    <property type="match status" value="1"/>
</dbReference>